<sequence length="76" mass="8789">MPENKSLTYSQLQQAIDYIHAHLNRDLSLAELASVVNISPTYCASLFKRTMGISPHQYVIQRRVKQANFSSKIYRF</sequence>
<feature type="domain" description="HTH araC/xylS-type" evidence="4">
    <location>
        <begin position="13"/>
        <end position="67"/>
    </location>
</feature>
<keyword evidence="3" id="KW-0804">Transcription</keyword>
<dbReference type="RefSeq" id="WP_214438896.1">
    <property type="nucleotide sequence ID" value="NZ_JAECZB010000016.1"/>
</dbReference>
<proteinExistence type="predicted"/>
<keyword evidence="1" id="KW-0805">Transcription regulation</keyword>
<reference evidence="5 6" key="1">
    <citation type="journal article" date="2021" name="Int. J. Syst. Evol. Microbiol.">
        <title>Amazonocrinis nigriterrae gen. nov., sp. nov., Atlanticothrix silvestris gen. nov., sp. nov. and Dendronalium phyllosphericum gen. nov., sp. nov., nostocacean cyanobacteria from Brazilian environments.</title>
        <authorList>
            <person name="Alvarenga D.O."/>
            <person name="Andreote A.P.D."/>
            <person name="Branco L.H.Z."/>
            <person name="Delbaje E."/>
            <person name="Cruz R.B."/>
            <person name="Varani A.M."/>
            <person name="Fiore M.F."/>
        </authorList>
    </citation>
    <scope>NUCLEOTIDE SEQUENCE [LARGE SCALE GENOMIC DNA]</scope>
    <source>
        <strain evidence="5 6">CENA357</strain>
    </source>
</reference>
<accession>A0A8J7HGQ8</accession>
<dbReference type="InterPro" id="IPR050204">
    <property type="entry name" value="AraC_XylS_family_regulators"/>
</dbReference>
<dbReference type="InterPro" id="IPR009057">
    <property type="entry name" value="Homeodomain-like_sf"/>
</dbReference>
<dbReference type="PANTHER" id="PTHR46796">
    <property type="entry name" value="HTH-TYPE TRANSCRIPTIONAL ACTIVATOR RHAS-RELATED"/>
    <property type="match status" value="1"/>
</dbReference>
<evidence type="ECO:0000256" key="3">
    <source>
        <dbReference type="ARBA" id="ARBA00023163"/>
    </source>
</evidence>
<comment type="caution">
    <text evidence="5">The sequence shown here is derived from an EMBL/GenBank/DDBJ whole genome shotgun (WGS) entry which is preliminary data.</text>
</comment>
<dbReference type="PROSITE" id="PS01124">
    <property type="entry name" value="HTH_ARAC_FAMILY_2"/>
    <property type="match status" value="1"/>
</dbReference>
<keyword evidence="6" id="KW-1185">Reference proteome</keyword>
<dbReference type="Pfam" id="PF00165">
    <property type="entry name" value="HTH_AraC"/>
    <property type="match status" value="1"/>
</dbReference>
<organism evidence="5 6">
    <name type="scientific">Atlanticothrix silvestris CENA357</name>
    <dbReference type="NCBI Taxonomy" id="1725252"/>
    <lineage>
        <taxon>Bacteria</taxon>
        <taxon>Bacillati</taxon>
        <taxon>Cyanobacteriota</taxon>
        <taxon>Cyanophyceae</taxon>
        <taxon>Nostocales</taxon>
        <taxon>Nodulariaceae</taxon>
        <taxon>Atlanticothrix</taxon>
        <taxon>Atlanticothrix silvestris</taxon>
    </lineage>
</organism>
<evidence type="ECO:0000259" key="4">
    <source>
        <dbReference type="PROSITE" id="PS01124"/>
    </source>
</evidence>
<dbReference type="AlphaFoldDB" id="A0A8J7HGQ8"/>
<dbReference type="Proteomes" id="UP000599391">
    <property type="component" value="Unassembled WGS sequence"/>
</dbReference>
<protein>
    <submittedName>
        <fullName evidence="5">Helix-turn-helix transcriptional regulator</fullName>
    </submittedName>
</protein>
<keyword evidence="2" id="KW-0238">DNA-binding</keyword>
<dbReference type="InterPro" id="IPR018060">
    <property type="entry name" value="HTH_AraC"/>
</dbReference>
<dbReference type="EMBL" id="JAECZB010000016">
    <property type="protein sequence ID" value="MBH8552589.1"/>
    <property type="molecule type" value="Genomic_DNA"/>
</dbReference>
<name>A0A8J7HGQ8_9CYAN</name>
<gene>
    <name evidence="5" type="ORF">I8751_09420</name>
</gene>
<evidence type="ECO:0000313" key="6">
    <source>
        <dbReference type="Proteomes" id="UP000599391"/>
    </source>
</evidence>
<evidence type="ECO:0000256" key="1">
    <source>
        <dbReference type="ARBA" id="ARBA00023015"/>
    </source>
</evidence>
<dbReference type="SUPFAM" id="SSF46689">
    <property type="entry name" value="Homeodomain-like"/>
    <property type="match status" value="1"/>
</dbReference>
<evidence type="ECO:0000313" key="5">
    <source>
        <dbReference type="EMBL" id="MBH8552589.1"/>
    </source>
</evidence>
<dbReference type="PANTHER" id="PTHR46796:SF6">
    <property type="entry name" value="ARAC SUBFAMILY"/>
    <property type="match status" value="1"/>
</dbReference>
<evidence type="ECO:0000256" key="2">
    <source>
        <dbReference type="ARBA" id="ARBA00023125"/>
    </source>
</evidence>
<dbReference type="GO" id="GO:0043565">
    <property type="term" value="F:sequence-specific DNA binding"/>
    <property type="evidence" value="ECO:0007669"/>
    <property type="project" value="InterPro"/>
</dbReference>
<dbReference type="Gene3D" id="1.10.10.60">
    <property type="entry name" value="Homeodomain-like"/>
    <property type="match status" value="1"/>
</dbReference>
<dbReference type="GO" id="GO:0003700">
    <property type="term" value="F:DNA-binding transcription factor activity"/>
    <property type="evidence" value="ECO:0007669"/>
    <property type="project" value="InterPro"/>
</dbReference>